<dbReference type="EMBL" id="CH991550">
    <property type="protein sequence ID" value="EDQ89625.1"/>
    <property type="molecule type" value="Genomic_DNA"/>
</dbReference>
<evidence type="ECO:0000256" key="4">
    <source>
        <dbReference type="ARBA" id="ARBA00022692"/>
    </source>
</evidence>
<keyword evidence="11" id="KW-0408">Iron</keyword>
<dbReference type="GO" id="GO:0046872">
    <property type="term" value="F:metal ion binding"/>
    <property type="evidence" value="ECO:0007669"/>
    <property type="project" value="UniProtKB-KW"/>
</dbReference>
<dbReference type="Pfam" id="PF05328">
    <property type="entry name" value="CybS"/>
    <property type="match status" value="1"/>
</dbReference>
<evidence type="ECO:0000256" key="3">
    <source>
        <dbReference type="ARBA" id="ARBA00022448"/>
    </source>
</evidence>
<evidence type="ECO:0000256" key="7">
    <source>
        <dbReference type="ARBA" id="ARBA00022989"/>
    </source>
</evidence>
<dbReference type="Gene3D" id="1.20.1300.10">
    <property type="entry name" value="Fumarate reductase/succinate dehydrogenase, transmembrane subunit"/>
    <property type="match status" value="1"/>
</dbReference>
<evidence type="ECO:0000256" key="10">
    <source>
        <dbReference type="PIRSR" id="PIRSR607992-1"/>
    </source>
</evidence>
<evidence type="ECO:0000256" key="2">
    <source>
        <dbReference type="ARBA" id="ARBA00007294"/>
    </source>
</evidence>
<dbReference type="STRING" id="81824.A9UYL4"/>
<evidence type="ECO:0000256" key="11">
    <source>
        <dbReference type="PIRSR" id="PIRSR607992-2"/>
    </source>
</evidence>
<evidence type="ECO:0000256" key="12">
    <source>
        <dbReference type="RuleBase" id="RU364031"/>
    </source>
</evidence>
<evidence type="ECO:0000256" key="6">
    <source>
        <dbReference type="ARBA" id="ARBA00022946"/>
    </source>
</evidence>
<dbReference type="RefSeq" id="XP_001745654.1">
    <property type="nucleotide sequence ID" value="XM_001745602.1"/>
</dbReference>
<evidence type="ECO:0000313" key="13">
    <source>
        <dbReference type="EMBL" id="EDQ89625.1"/>
    </source>
</evidence>
<dbReference type="AlphaFoldDB" id="A9UYL4"/>
<keyword evidence="11" id="KW-0479">Metal-binding</keyword>
<dbReference type="Proteomes" id="UP000001357">
    <property type="component" value="Unassembled WGS sequence"/>
</dbReference>
<dbReference type="InterPro" id="IPR034804">
    <property type="entry name" value="SQR/QFR_C/D"/>
</dbReference>
<keyword evidence="8 12" id="KW-0496">Mitochondrion</keyword>
<keyword evidence="4" id="KW-0812">Transmembrane</keyword>
<comment type="similarity">
    <text evidence="2 12">Belongs to the CybS family.</text>
</comment>
<evidence type="ECO:0000256" key="5">
    <source>
        <dbReference type="ARBA" id="ARBA00022792"/>
    </source>
</evidence>
<dbReference type="PANTHER" id="PTHR13337:SF2">
    <property type="entry name" value="SUCCINATE DEHYDROGENASE [UBIQUINONE] CYTOCHROME B SMALL SUBUNIT, MITOCHONDRIAL"/>
    <property type="match status" value="1"/>
</dbReference>
<dbReference type="InParanoid" id="A9UYL4"/>
<dbReference type="eggNOG" id="KOG4097">
    <property type="taxonomic scope" value="Eukaryota"/>
</dbReference>
<sequence>MAMRTNLPRQIPTLAIGLFFAPSERTIASWSLCALVNLSCFPTSLFPTAPSAAARQMRTSTPLQSVANPADTHGLSHWKVERLLSVALVPLIPAAFIAPGPAVDYGLAVIVPIHNYLGMDAIITDYVAHSLKGAVKGLNFVGHVATIGGLIYFNMNDVGICEGIKMLWSL</sequence>
<protein>
    <recommendedName>
        <fullName evidence="12">Succinate dehydrogenase [ubiquinone] cytochrome b small subunit</fullName>
    </recommendedName>
</protein>
<dbReference type="GO" id="GO:0045273">
    <property type="term" value="C:respiratory chain complex II (succinate dehydrogenase)"/>
    <property type="evidence" value="ECO:0000318"/>
    <property type="project" value="GO_Central"/>
</dbReference>
<feature type="binding site" description="axial binding residue" evidence="11">
    <location>
        <position position="114"/>
    </location>
    <ligand>
        <name>heme b</name>
        <dbReference type="ChEBI" id="CHEBI:60344"/>
        <note>ligand shared with SDHC</note>
    </ligand>
    <ligandPart>
        <name>Fe</name>
        <dbReference type="ChEBI" id="CHEBI:18248"/>
    </ligandPart>
</feature>
<dbReference type="KEGG" id="mbr:MONBRDRAFT_32293"/>
<dbReference type="GO" id="GO:0006121">
    <property type="term" value="P:mitochondrial electron transport, succinate to ubiquinone"/>
    <property type="evidence" value="ECO:0000318"/>
    <property type="project" value="GO_Central"/>
</dbReference>
<keyword evidence="3" id="KW-0813">Transport</keyword>
<evidence type="ECO:0000256" key="1">
    <source>
        <dbReference type="ARBA" id="ARBA00004448"/>
    </source>
</evidence>
<dbReference type="PANTHER" id="PTHR13337">
    <property type="entry name" value="SUCCINATE DEHYDROGENASE"/>
    <property type="match status" value="1"/>
</dbReference>
<feature type="binding site" evidence="10">
    <location>
        <position position="126"/>
    </location>
    <ligand>
        <name>a ubiquinone</name>
        <dbReference type="ChEBI" id="CHEBI:16389"/>
        <note>ligand shared with IP/SDHB</note>
    </ligand>
</feature>
<keyword evidence="14" id="KW-1185">Reference proteome</keyword>
<comment type="subcellular location">
    <subcellularLocation>
        <location evidence="1 12">Mitochondrion inner membrane</location>
        <topology evidence="1 12">Multi-pass membrane protein</topology>
    </subcellularLocation>
</comment>
<dbReference type="GO" id="GO:0006099">
    <property type="term" value="P:tricarboxylic acid cycle"/>
    <property type="evidence" value="ECO:0000318"/>
    <property type="project" value="GO_Central"/>
</dbReference>
<keyword evidence="9 12" id="KW-0472">Membrane</keyword>
<name>A9UYL4_MONBE</name>
<dbReference type="InterPro" id="IPR007992">
    <property type="entry name" value="CybS"/>
</dbReference>
<proteinExistence type="inferred from homology"/>
<reference evidence="13 14" key="1">
    <citation type="journal article" date="2008" name="Nature">
        <title>The genome of the choanoflagellate Monosiga brevicollis and the origin of metazoans.</title>
        <authorList>
            <consortium name="JGI Sequencing"/>
            <person name="King N."/>
            <person name="Westbrook M.J."/>
            <person name="Young S.L."/>
            <person name="Kuo A."/>
            <person name="Abedin M."/>
            <person name="Chapman J."/>
            <person name="Fairclough S."/>
            <person name="Hellsten U."/>
            <person name="Isogai Y."/>
            <person name="Letunic I."/>
            <person name="Marr M."/>
            <person name="Pincus D."/>
            <person name="Putnam N."/>
            <person name="Rokas A."/>
            <person name="Wright K.J."/>
            <person name="Zuzow R."/>
            <person name="Dirks W."/>
            <person name="Good M."/>
            <person name="Goodstein D."/>
            <person name="Lemons D."/>
            <person name="Li W."/>
            <person name="Lyons J.B."/>
            <person name="Morris A."/>
            <person name="Nichols S."/>
            <person name="Richter D.J."/>
            <person name="Salamov A."/>
            <person name="Bork P."/>
            <person name="Lim W.A."/>
            <person name="Manning G."/>
            <person name="Miller W.T."/>
            <person name="McGinnis W."/>
            <person name="Shapiro H."/>
            <person name="Tjian R."/>
            <person name="Grigoriev I.V."/>
            <person name="Rokhsar D."/>
        </authorList>
    </citation>
    <scope>NUCLEOTIDE SEQUENCE [LARGE SCALE GENOMIC DNA]</scope>
    <source>
        <strain evidence="14">MX1 / ATCC 50154</strain>
    </source>
</reference>
<dbReference type="GO" id="GO:0020037">
    <property type="term" value="F:heme binding"/>
    <property type="evidence" value="ECO:0000318"/>
    <property type="project" value="GO_Central"/>
</dbReference>
<keyword evidence="7" id="KW-1133">Transmembrane helix</keyword>
<organism evidence="13 14">
    <name type="scientific">Monosiga brevicollis</name>
    <name type="common">Choanoflagellate</name>
    <dbReference type="NCBI Taxonomy" id="81824"/>
    <lineage>
        <taxon>Eukaryota</taxon>
        <taxon>Choanoflagellata</taxon>
        <taxon>Craspedida</taxon>
        <taxon>Salpingoecidae</taxon>
        <taxon>Monosiga</taxon>
    </lineage>
</organism>
<dbReference type="FunCoup" id="A9UYL4">
    <property type="interactions" value="793"/>
</dbReference>
<evidence type="ECO:0000256" key="9">
    <source>
        <dbReference type="ARBA" id="ARBA00023136"/>
    </source>
</evidence>
<gene>
    <name evidence="13" type="ORF">MONBRDRAFT_32293</name>
</gene>
<evidence type="ECO:0000256" key="8">
    <source>
        <dbReference type="ARBA" id="ARBA00023128"/>
    </source>
</evidence>
<dbReference type="GO" id="GO:0048039">
    <property type="term" value="F:ubiquinone binding"/>
    <property type="evidence" value="ECO:0000318"/>
    <property type="project" value="GO_Central"/>
</dbReference>
<dbReference type="GO" id="GO:0005743">
    <property type="term" value="C:mitochondrial inner membrane"/>
    <property type="evidence" value="ECO:0007669"/>
    <property type="project" value="UniProtKB-SubCell"/>
</dbReference>
<keyword evidence="5 12" id="KW-0999">Mitochondrion inner membrane</keyword>
<evidence type="ECO:0000313" key="14">
    <source>
        <dbReference type="Proteomes" id="UP000001357"/>
    </source>
</evidence>
<keyword evidence="6 12" id="KW-0809">Transit peptide</keyword>
<accession>A9UYL4</accession>
<dbReference type="OMA" id="VYDYARP"/>
<dbReference type="GeneID" id="5890856"/>